<organism evidence="1 2">
    <name type="scientific">Ostreobium quekettii</name>
    <dbReference type="NCBI Taxonomy" id="121088"/>
    <lineage>
        <taxon>Eukaryota</taxon>
        <taxon>Viridiplantae</taxon>
        <taxon>Chlorophyta</taxon>
        <taxon>core chlorophytes</taxon>
        <taxon>Ulvophyceae</taxon>
        <taxon>TCBD clade</taxon>
        <taxon>Bryopsidales</taxon>
        <taxon>Ostreobineae</taxon>
        <taxon>Ostreobiaceae</taxon>
        <taxon>Ostreobium</taxon>
    </lineage>
</organism>
<comment type="caution">
    <text evidence="1">The sequence shown here is derived from an EMBL/GenBank/DDBJ whole genome shotgun (WGS) entry which is preliminary data.</text>
</comment>
<dbReference type="AlphaFoldDB" id="A0A8S1J0Z6"/>
<evidence type="ECO:0000313" key="1">
    <source>
        <dbReference type="EMBL" id="CAD7701136.1"/>
    </source>
</evidence>
<reference evidence="1" key="1">
    <citation type="submission" date="2020-12" db="EMBL/GenBank/DDBJ databases">
        <authorList>
            <person name="Iha C."/>
        </authorList>
    </citation>
    <scope>NUCLEOTIDE SEQUENCE</scope>
</reference>
<sequence>MAGRGSRDGPIDFQGALDRQLKQQGDITLKAFEDKYTPTGCGDPYLDRVSFDVRRAKFWDLLQVDIDEYNRERPKRSRGQAGERMPAYRMVDSRLSEEGLRHMQRDGFAVGQPRFGSFGDAFHQIYSDDLPV</sequence>
<evidence type="ECO:0000313" key="2">
    <source>
        <dbReference type="Proteomes" id="UP000708148"/>
    </source>
</evidence>
<dbReference type="Proteomes" id="UP000708148">
    <property type="component" value="Unassembled WGS sequence"/>
</dbReference>
<dbReference type="EMBL" id="CAJHUC010001442">
    <property type="protein sequence ID" value="CAD7701136.1"/>
    <property type="molecule type" value="Genomic_DNA"/>
</dbReference>
<name>A0A8S1J0Z6_9CHLO</name>
<keyword evidence="2" id="KW-1185">Reference proteome</keyword>
<proteinExistence type="predicted"/>
<protein>
    <submittedName>
        <fullName evidence="1">Uncharacterized protein</fullName>
    </submittedName>
</protein>
<gene>
    <name evidence="1" type="ORF">OSTQU699_LOCUS6495</name>
</gene>
<accession>A0A8S1J0Z6</accession>